<proteinExistence type="predicted"/>
<reference evidence="1 2" key="1">
    <citation type="submission" date="2013-08" db="EMBL/GenBank/DDBJ databases">
        <authorList>
            <person name="Huang J."/>
            <person name="Wang G."/>
        </authorList>
    </citation>
    <scope>NUCLEOTIDE SEQUENCE [LARGE SCALE GENOMIC DNA]</scope>
    <source>
        <strain evidence="1 2">JSM 076056</strain>
    </source>
</reference>
<accession>A0A0A5GR61</accession>
<dbReference type="InterPro" id="IPR024992">
    <property type="entry name" value="DUF3891"/>
</dbReference>
<dbReference type="STRING" id="1385510.GCA_000425205_00470"/>
<organism evidence="1 2">
    <name type="scientific">Pontibacillus halophilus JSM 076056 = DSM 19796</name>
    <dbReference type="NCBI Taxonomy" id="1385510"/>
    <lineage>
        <taxon>Bacteria</taxon>
        <taxon>Bacillati</taxon>
        <taxon>Bacillota</taxon>
        <taxon>Bacilli</taxon>
        <taxon>Bacillales</taxon>
        <taxon>Bacillaceae</taxon>
        <taxon>Pontibacillus</taxon>
    </lineage>
</organism>
<dbReference type="eggNOG" id="ENOG502ZNH6">
    <property type="taxonomic scope" value="Bacteria"/>
</dbReference>
<name>A0A0A5GR61_9BACI</name>
<keyword evidence="1" id="KW-0808">Transferase</keyword>
<dbReference type="Pfam" id="PF13030">
    <property type="entry name" value="DUF3891"/>
    <property type="match status" value="1"/>
</dbReference>
<dbReference type="GO" id="GO:0032259">
    <property type="term" value="P:methylation"/>
    <property type="evidence" value="ECO:0007669"/>
    <property type="project" value="UniProtKB-KW"/>
</dbReference>
<dbReference type="GO" id="GO:0008168">
    <property type="term" value="F:methyltransferase activity"/>
    <property type="evidence" value="ECO:0007669"/>
    <property type="project" value="UniProtKB-KW"/>
</dbReference>
<keyword evidence="2" id="KW-1185">Reference proteome</keyword>
<dbReference type="AlphaFoldDB" id="A0A0A5GR61"/>
<sequence>MIVKEKKEGFLLISQHEHATISGELADQWRDPHMMNKQREEVVTAIREHDRGWIELDAHPLWNEDQHKPYSFWDYPETIKLAHYTKGIDEVEEETSYGAYLSSLHYDSFFTKSEQSEAAERFLDRERTRRQRIEALLDSKSFQYTDTHLELLQFCDDLSLYCCMNEPGALKEKELSWFRDGFRQRFSFAPDGVLAHWKDEKTVTLHPYPFKEEVEISVPYREVTRKEVEEYGLVDAYRKACVESYPVLFVPEGN</sequence>
<dbReference type="Proteomes" id="UP000030528">
    <property type="component" value="Unassembled WGS sequence"/>
</dbReference>
<evidence type="ECO:0000313" key="1">
    <source>
        <dbReference type="EMBL" id="KGX93650.1"/>
    </source>
</evidence>
<protein>
    <submittedName>
        <fullName evidence="1">Serine hydroxymethyltransferase</fullName>
    </submittedName>
</protein>
<keyword evidence="1" id="KW-0489">Methyltransferase</keyword>
<evidence type="ECO:0000313" key="2">
    <source>
        <dbReference type="Proteomes" id="UP000030528"/>
    </source>
</evidence>
<comment type="caution">
    <text evidence="1">The sequence shown here is derived from an EMBL/GenBank/DDBJ whole genome shotgun (WGS) entry which is preliminary data.</text>
</comment>
<dbReference type="EMBL" id="AVPE01000001">
    <property type="protein sequence ID" value="KGX93650.1"/>
    <property type="molecule type" value="Genomic_DNA"/>
</dbReference>
<dbReference type="RefSeq" id="WP_026799259.1">
    <property type="nucleotide sequence ID" value="NZ_AULI01000001.1"/>
</dbReference>
<gene>
    <name evidence="1" type="ORF">N781_00050</name>
</gene>